<evidence type="ECO:0000256" key="2">
    <source>
        <dbReference type="ARBA" id="ARBA00023235"/>
    </source>
</evidence>
<dbReference type="GO" id="GO:0003723">
    <property type="term" value="F:RNA binding"/>
    <property type="evidence" value="ECO:0007669"/>
    <property type="project" value="UniProtKB-KW"/>
</dbReference>
<dbReference type="CDD" id="cd00165">
    <property type="entry name" value="S4"/>
    <property type="match status" value="1"/>
</dbReference>
<dbReference type="SUPFAM" id="SSF55174">
    <property type="entry name" value="Alpha-L RNA-binding motif"/>
    <property type="match status" value="1"/>
</dbReference>
<dbReference type="PANTHER" id="PTHR21600">
    <property type="entry name" value="MITOCHONDRIAL RNA PSEUDOURIDINE SYNTHASE"/>
    <property type="match status" value="1"/>
</dbReference>
<dbReference type="PROSITE" id="PS01129">
    <property type="entry name" value="PSI_RLU"/>
    <property type="match status" value="1"/>
</dbReference>
<dbReference type="PANTHER" id="PTHR21600:SF44">
    <property type="entry name" value="RIBOSOMAL LARGE SUBUNIT PSEUDOURIDINE SYNTHASE D"/>
    <property type="match status" value="1"/>
</dbReference>
<dbReference type="GO" id="GO:0016829">
    <property type="term" value="F:lyase activity"/>
    <property type="evidence" value="ECO:0007669"/>
    <property type="project" value="UniProtKB-KW"/>
</dbReference>
<evidence type="ECO:0000256" key="4">
    <source>
        <dbReference type="PROSITE-ProRule" id="PRU00182"/>
    </source>
</evidence>
<evidence type="ECO:0000256" key="5">
    <source>
        <dbReference type="RuleBase" id="RU362028"/>
    </source>
</evidence>
<dbReference type="InterPro" id="IPR036986">
    <property type="entry name" value="S4_RNA-bd_sf"/>
</dbReference>
<dbReference type="EC" id="5.4.99.-" evidence="5"/>
<dbReference type="SMART" id="SM00363">
    <property type="entry name" value="S4"/>
    <property type="match status" value="1"/>
</dbReference>
<evidence type="ECO:0000259" key="6">
    <source>
        <dbReference type="SMART" id="SM00363"/>
    </source>
</evidence>
<reference evidence="7 8" key="1">
    <citation type="journal article" name="Front. Microbiol.">
        <title>Sugar Metabolism of the First Thermophilic Planctomycete Thermogutta terrifontis: Comparative Genomic and Transcriptomic Approaches.</title>
        <authorList>
            <person name="Elcheninov A.G."/>
            <person name="Menzel P."/>
            <person name="Gudbergsdottir S.R."/>
            <person name="Slesarev A.I."/>
            <person name="Kadnikov V.V."/>
            <person name="Krogh A."/>
            <person name="Bonch-Osmolovskaya E.A."/>
            <person name="Peng X."/>
            <person name="Kublanov I.V."/>
        </authorList>
    </citation>
    <scope>NUCLEOTIDE SEQUENCE [LARGE SCALE GENOMIC DNA]</scope>
    <source>
        <strain evidence="7 8">R1</strain>
    </source>
</reference>
<keyword evidence="2 5" id="KW-0413">Isomerase</keyword>
<dbReference type="CDD" id="cd02869">
    <property type="entry name" value="PseudoU_synth_RluA_like"/>
    <property type="match status" value="1"/>
</dbReference>
<dbReference type="InterPro" id="IPR006145">
    <property type="entry name" value="PsdUridine_synth_RsuA/RluA"/>
</dbReference>
<feature type="domain" description="RNA-binding S4" evidence="6">
    <location>
        <begin position="28"/>
        <end position="92"/>
    </location>
</feature>
<evidence type="ECO:0000256" key="3">
    <source>
        <dbReference type="PIRSR" id="PIRSR606225-1"/>
    </source>
</evidence>
<dbReference type="Proteomes" id="UP000215086">
    <property type="component" value="Chromosome"/>
</dbReference>
<dbReference type="InterPro" id="IPR002942">
    <property type="entry name" value="S4_RNA-bd"/>
</dbReference>
<comment type="similarity">
    <text evidence="1 5">Belongs to the pseudouridine synthase RluA family.</text>
</comment>
<proteinExistence type="inferred from homology"/>
<dbReference type="GO" id="GO:0120159">
    <property type="term" value="F:rRNA pseudouridine synthase activity"/>
    <property type="evidence" value="ECO:0007669"/>
    <property type="project" value="UniProtKB-ARBA"/>
</dbReference>
<dbReference type="GO" id="GO:0000455">
    <property type="term" value="P:enzyme-directed rRNA pseudouridine synthesis"/>
    <property type="evidence" value="ECO:0007669"/>
    <property type="project" value="UniProtKB-ARBA"/>
</dbReference>
<dbReference type="AlphaFoldDB" id="A0A286RG21"/>
<comment type="function">
    <text evidence="5">Responsible for synthesis of pseudouridine from uracil.</text>
</comment>
<keyword evidence="8" id="KW-1185">Reference proteome</keyword>
<dbReference type="Pfam" id="PF00849">
    <property type="entry name" value="PseudoU_synth_2"/>
    <property type="match status" value="1"/>
</dbReference>
<dbReference type="NCBIfam" id="TIGR00005">
    <property type="entry name" value="rluA_subfam"/>
    <property type="match status" value="1"/>
</dbReference>
<dbReference type="PROSITE" id="PS50889">
    <property type="entry name" value="S4"/>
    <property type="match status" value="1"/>
</dbReference>
<dbReference type="InterPro" id="IPR050188">
    <property type="entry name" value="RluA_PseudoU_synthase"/>
</dbReference>
<dbReference type="SUPFAM" id="SSF55120">
    <property type="entry name" value="Pseudouridine synthase"/>
    <property type="match status" value="1"/>
</dbReference>
<dbReference type="EMBL" id="CP018477">
    <property type="protein sequence ID" value="ASV74882.1"/>
    <property type="molecule type" value="Genomic_DNA"/>
</dbReference>
<evidence type="ECO:0000313" key="8">
    <source>
        <dbReference type="Proteomes" id="UP000215086"/>
    </source>
</evidence>
<comment type="catalytic activity">
    <reaction evidence="5">
        <text>a uridine in RNA = a pseudouridine in RNA</text>
        <dbReference type="Rhea" id="RHEA:48348"/>
        <dbReference type="Rhea" id="RHEA-COMP:12068"/>
        <dbReference type="Rhea" id="RHEA-COMP:12069"/>
        <dbReference type="ChEBI" id="CHEBI:65314"/>
        <dbReference type="ChEBI" id="CHEBI:65315"/>
    </reaction>
</comment>
<gene>
    <name evidence="7" type="ORF">THTE_2280</name>
</gene>
<evidence type="ECO:0000313" key="7">
    <source>
        <dbReference type="EMBL" id="ASV74882.1"/>
    </source>
</evidence>
<name>A0A286RG21_9BACT</name>
<protein>
    <recommendedName>
        <fullName evidence="5">Pseudouridine synthase</fullName>
        <ecNumber evidence="5">5.4.99.-</ecNumber>
    </recommendedName>
</protein>
<dbReference type="Pfam" id="PF01479">
    <property type="entry name" value="S4"/>
    <property type="match status" value="1"/>
</dbReference>
<dbReference type="InterPro" id="IPR020103">
    <property type="entry name" value="PsdUridine_synth_cat_dom_sf"/>
</dbReference>
<organism evidence="7 8">
    <name type="scientific">Thermogutta terrifontis</name>
    <dbReference type="NCBI Taxonomy" id="1331910"/>
    <lineage>
        <taxon>Bacteria</taxon>
        <taxon>Pseudomonadati</taxon>
        <taxon>Planctomycetota</taxon>
        <taxon>Planctomycetia</taxon>
        <taxon>Pirellulales</taxon>
        <taxon>Thermoguttaceae</taxon>
        <taxon>Thermogutta</taxon>
    </lineage>
</organism>
<sequence length="341" mass="38067">MLGGNHMADARLSDTPVELTVTSQEANWRLDAFLVYHFPAYSRSLLRQVITAGGVTVDDKGAKPAYRLKPGQRVRVVLPELPRQCPKPENIPVEVIYEDDWLAVINKPPGMVVHPARGHWSGTLASAIQYLYGGKLSTLGGPNRPGIVHRLDADTSGAILIAKHDLAHGKLAAQFAERTVDKTYLALVSGVPDRDADWIDQPIGVHPRQREKMAIRRFDPEARSAQTLYRVLERFDGFALISAHPKTGRTHQIRVHLAHVGCPVLCDRQYGGRAVLTRGEIRRDPSDETVLLSRQALHAWKLGFTHPGTGQRMEVEAPLPQDIAQVLEELRRYRSLENIQR</sequence>
<dbReference type="InterPro" id="IPR006225">
    <property type="entry name" value="PsdUridine_synth_RluC/D"/>
</dbReference>
<keyword evidence="4" id="KW-0694">RNA-binding</keyword>
<dbReference type="Gene3D" id="3.10.290.10">
    <property type="entry name" value="RNA-binding S4 domain"/>
    <property type="match status" value="1"/>
</dbReference>
<feature type="active site" evidence="3">
    <location>
        <position position="152"/>
    </location>
</feature>
<accession>A0A286RG21</accession>
<dbReference type="Gene3D" id="3.30.2350.10">
    <property type="entry name" value="Pseudouridine synthase"/>
    <property type="match status" value="1"/>
</dbReference>
<keyword evidence="7" id="KW-0456">Lyase</keyword>
<evidence type="ECO:0000256" key="1">
    <source>
        <dbReference type="ARBA" id="ARBA00010876"/>
    </source>
</evidence>
<dbReference type="KEGG" id="ttf:THTE_2280"/>
<dbReference type="InterPro" id="IPR006224">
    <property type="entry name" value="PsdUridine_synth_RluA-like_CS"/>
</dbReference>